<feature type="region of interest" description="Disordered" evidence="2">
    <location>
        <begin position="84"/>
        <end position="145"/>
    </location>
</feature>
<dbReference type="PROSITE" id="PS00636">
    <property type="entry name" value="DNAJ_1"/>
    <property type="match status" value="1"/>
</dbReference>
<dbReference type="OrthoDB" id="166297at2"/>
<organism evidence="4 5">
    <name type="scientific">Kribbella pratensis</name>
    <dbReference type="NCBI Taxonomy" id="2512112"/>
    <lineage>
        <taxon>Bacteria</taxon>
        <taxon>Bacillati</taxon>
        <taxon>Actinomycetota</taxon>
        <taxon>Actinomycetes</taxon>
        <taxon>Propionibacteriales</taxon>
        <taxon>Kribbellaceae</taxon>
        <taxon>Kribbella</taxon>
    </lineage>
</organism>
<dbReference type="AlphaFoldDB" id="A0A4R8C2P9"/>
<dbReference type="SUPFAM" id="SSF46565">
    <property type="entry name" value="Chaperone J-domain"/>
    <property type="match status" value="1"/>
</dbReference>
<keyword evidence="1" id="KW-0143">Chaperone</keyword>
<dbReference type="CDD" id="cd06257">
    <property type="entry name" value="DnaJ"/>
    <property type="match status" value="1"/>
</dbReference>
<proteinExistence type="predicted"/>
<dbReference type="GO" id="GO:0036503">
    <property type="term" value="P:ERAD pathway"/>
    <property type="evidence" value="ECO:0007669"/>
    <property type="project" value="TreeGrafter"/>
</dbReference>
<dbReference type="EMBL" id="SODP01000002">
    <property type="protein sequence ID" value="TDW69345.1"/>
    <property type="molecule type" value="Genomic_DNA"/>
</dbReference>
<accession>A0A4R8C2P9</accession>
<dbReference type="SMART" id="SM00271">
    <property type="entry name" value="DnaJ"/>
    <property type="match status" value="1"/>
</dbReference>
<dbReference type="GO" id="GO:0051787">
    <property type="term" value="F:misfolded protein binding"/>
    <property type="evidence" value="ECO:0007669"/>
    <property type="project" value="TreeGrafter"/>
</dbReference>
<dbReference type="InterPro" id="IPR036869">
    <property type="entry name" value="J_dom_sf"/>
</dbReference>
<evidence type="ECO:0000259" key="3">
    <source>
        <dbReference type="PROSITE" id="PS50076"/>
    </source>
</evidence>
<dbReference type="InterPro" id="IPR051948">
    <property type="entry name" value="Hsp70_co-chaperone_J-domain"/>
</dbReference>
<sequence>MKSPGQTDLYKVLQVAADADAHQLDQAFRALARRHHPDAQHREIDQAGENTSEPPLRDSQYFQEILAAYAVLRDPVARAAYDNAKRPTAQATPAAPTAADSAYAAMDRSATASRGPEPALRVGPVHWAPARRRQATRVTDPRPAD</sequence>
<protein>
    <submittedName>
        <fullName evidence="4">DnaJ-like protein</fullName>
    </submittedName>
</protein>
<feature type="compositionally biased region" description="Low complexity" evidence="2">
    <location>
        <begin position="86"/>
        <end position="105"/>
    </location>
</feature>
<reference evidence="4 5" key="1">
    <citation type="submission" date="2019-03" db="EMBL/GenBank/DDBJ databases">
        <title>Genomic Encyclopedia of Type Strains, Phase III (KMG-III): the genomes of soil and plant-associated and newly described type strains.</title>
        <authorList>
            <person name="Whitman W."/>
        </authorList>
    </citation>
    <scope>NUCLEOTIDE SEQUENCE [LARGE SCALE GENOMIC DNA]</scope>
    <source>
        <strain evidence="4 5">VKM Ac-2573</strain>
    </source>
</reference>
<dbReference type="Pfam" id="PF00226">
    <property type="entry name" value="DnaJ"/>
    <property type="match status" value="1"/>
</dbReference>
<evidence type="ECO:0000256" key="1">
    <source>
        <dbReference type="ARBA" id="ARBA00023186"/>
    </source>
</evidence>
<dbReference type="Proteomes" id="UP000295146">
    <property type="component" value="Unassembled WGS sequence"/>
</dbReference>
<dbReference type="RefSeq" id="WP_134104412.1">
    <property type="nucleotide sequence ID" value="NZ_SODP01000002.1"/>
</dbReference>
<dbReference type="PROSITE" id="PS50076">
    <property type="entry name" value="DNAJ_2"/>
    <property type="match status" value="1"/>
</dbReference>
<dbReference type="PANTHER" id="PTHR44360:SF1">
    <property type="entry name" value="DNAJ HOMOLOG SUBFAMILY B MEMBER 9"/>
    <property type="match status" value="1"/>
</dbReference>
<evidence type="ECO:0000313" key="4">
    <source>
        <dbReference type="EMBL" id="TDW69345.1"/>
    </source>
</evidence>
<comment type="caution">
    <text evidence="4">The sequence shown here is derived from an EMBL/GenBank/DDBJ whole genome shotgun (WGS) entry which is preliminary data.</text>
</comment>
<evidence type="ECO:0000256" key="2">
    <source>
        <dbReference type="SAM" id="MobiDB-lite"/>
    </source>
</evidence>
<dbReference type="PANTHER" id="PTHR44360">
    <property type="entry name" value="DNAJ HOMOLOG SUBFAMILY B MEMBER 9"/>
    <property type="match status" value="1"/>
</dbReference>
<dbReference type="Gene3D" id="1.10.287.110">
    <property type="entry name" value="DnaJ domain"/>
    <property type="match status" value="1"/>
</dbReference>
<gene>
    <name evidence="4" type="ORF">EV653_3369</name>
</gene>
<dbReference type="InterPro" id="IPR018253">
    <property type="entry name" value="DnaJ_domain_CS"/>
</dbReference>
<name>A0A4R8C2P9_9ACTN</name>
<dbReference type="GO" id="GO:0051087">
    <property type="term" value="F:protein-folding chaperone binding"/>
    <property type="evidence" value="ECO:0007669"/>
    <property type="project" value="TreeGrafter"/>
</dbReference>
<evidence type="ECO:0000313" key="5">
    <source>
        <dbReference type="Proteomes" id="UP000295146"/>
    </source>
</evidence>
<feature type="region of interest" description="Disordered" evidence="2">
    <location>
        <begin position="34"/>
        <end position="56"/>
    </location>
</feature>
<dbReference type="PRINTS" id="PR00625">
    <property type="entry name" value="JDOMAIN"/>
</dbReference>
<dbReference type="InterPro" id="IPR001623">
    <property type="entry name" value="DnaJ_domain"/>
</dbReference>
<feature type="domain" description="J" evidence="3">
    <location>
        <begin position="8"/>
        <end position="85"/>
    </location>
</feature>
<keyword evidence="5" id="KW-1185">Reference proteome</keyword>